<dbReference type="RefSeq" id="WP_114834585.1">
    <property type="nucleotide sequence ID" value="NZ_LR699114.1"/>
</dbReference>
<accession>A0A370GLF8</accession>
<evidence type="ECO:0000313" key="4">
    <source>
        <dbReference type="EMBL" id="RDI42723.1"/>
    </source>
</evidence>
<sequence>MKKLDFTVLAFAGLLCLISLPMAHAANRAGSATFTLGAGNYYFSSRRHIDNTGFPFAALGYNFTDQWGLEGLFAVFNTDSNRPEDNGKQVKGALFALDAIYHFSPYRIMQPFVLAGVGALGLNPNGTDADNQGNINAGVGAQFFANESVAFRIEARDFYTIVGGKNDVFLDAGVTFLLDIC</sequence>
<proteinExistence type="predicted"/>
<evidence type="ECO:0000256" key="1">
    <source>
        <dbReference type="ARBA" id="ARBA00022729"/>
    </source>
</evidence>
<dbReference type="SUPFAM" id="SSF56925">
    <property type="entry name" value="OMPA-like"/>
    <property type="match status" value="1"/>
</dbReference>
<dbReference type="Pfam" id="PF13505">
    <property type="entry name" value="OMP_b-brl"/>
    <property type="match status" value="1"/>
</dbReference>
<feature type="signal peptide" evidence="2">
    <location>
        <begin position="1"/>
        <end position="25"/>
    </location>
</feature>
<feature type="chain" id="PRO_5017075146" evidence="2">
    <location>
        <begin position="26"/>
        <end position="181"/>
    </location>
</feature>
<feature type="domain" description="Outer membrane protein beta-barrel" evidence="3">
    <location>
        <begin position="13"/>
        <end position="161"/>
    </location>
</feature>
<reference evidence="4 5" key="1">
    <citation type="submission" date="2018-07" db="EMBL/GenBank/DDBJ databases">
        <title>Genomic Encyclopedia of Type Strains, Phase IV (KMG-IV): sequencing the most valuable type-strain genomes for metagenomic binning, comparative biology and taxonomic classification.</title>
        <authorList>
            <person name="Goeker M."/>
        </authorList>
    </citation>
    <scope>NUCLEOTIDE SEQUENCE [LARGE SCALE GENOMIC DNA]</scope>
    <source>
        <strain evidence="4 5">DSM 16500</strain>
    </source>
</reference>
<keyword evidence="1 2" id="KW-0732">Signal</keyword>
<protein>
    <submittedName>
        <fullName evidence="4">OprF-like membrane protein</fullName>
    </submittedName>
</protein>
<organism evidence="4 5">
    <name type="scientific">Aquicella lusitana</name>
    <dbReference type="NCBI Taxonomy" id="254246"/>
    <lineage>
        <taxon>Bacteria</taxon>
        <taxon>Pseudomonadati</taxon>
        <taxon>Pseudomonadota</taxon>
        <taxon>Gammaproteobacteria</taxon>
        <taxon>Legionellales</taxon>
        <taxon>Coxiellaceae</taxon>
        <taxon>Aquicella</taxon>
    </lineage>
</organism>
<gene>
    <name evidence="4" type="ORF">C8D86_11353</name>
</gene>
<comment type="caution">
    <text evidence="4">The sequence shown here is derived from an EMBL/GenBank/DDBJ whole genome shotgun (WGS) entry which is preliminary data.</text>
</comment>
<dbReference type="Proteomes" id="UP000254720">
    <property type="component" value="Unassembled WGS sequence"/>
</dbReference>
<dbReference type="InterPro" id="IPR027385">
    <property type="entry name" value="Beta-barrel_OMP"/>
</dbReference>
<evidence type="ECO:0000313" key="5">
    <source>
        <dbReference type="Proteomes" id="UP000254720"/>
    </source>
</evidence>
<dbReference type="Gene3D" id="2.40.160.20">
    <property type="match status" value="1"/>
</dbReference>
<name>A0A370GLF8_9COXI</name>
<evidence type="ECO:0000256" key="2">
    <source>
        <dbReference type="SAM" id="SignalP"/>
    </source>
</evidence>
<dbReference type="AlphaFoldDB" id="A0A370GLF8"/>
<dbReference type="OrthoDB" id="9805832at2"/>
<dbReference type="InterPro" id="IPR011250">
    <property type="entry name" value="OMP/PagP_B-barrel"/>
</dbReference>
<keyword evidence="5" id="KW-1185">Reference proteome</keyword>
<evidence type="ECO:0000259" key="3">
    <source>
        <dbReference type="Pfam" id="PF13505"/>
    </source>
</evidence>
<dbReference type="EMBL" id="QQAX01000013">
    <property type="protein sequence ID" value="RDI42723.1"/>
    <property type="molecule type" value="Genomic_DNA"/>
</dbReference>